<dbReference type="OMA" id="PLWVIPP"/>
<comment type="similarity">
    <text evidence="2">Belongs to the TMEM256 family.</text>
</comment>
<evidence type="ECO:0000256" key="2">
    <source>
        <dbReference type="ARBA" id="ARBA00006208"/>
    </source>
</evidence>
<dbReference type="GO" id="GO:0016020">
    <property type="term" value="C:membrane"/>
    <property type="evidence" value="ECO:0007669"/>
    <property type="project" value="UniProtKB-SubCell"/>
</dbReference>
<sequence>RPGGALFRAGALGLASYGAHGAQFPNAYGKKLFDKSNKHHFLHGLTLLVVSLCRKPLWAGLPLASGTTLFCTILPGSEWRPQLPEFGSCGREPATLGQTCLGSLSFLVFNF</sequence>
<keyword evidence="7" id="KW-1185">Reference proteome</keyword>
<evidence type="ECO:0000256" key="5">
    <source>
        <dbReference type="ARBA" id="ARBA00023136"/>
    </source>
</evidence>
<evidence type="ECO:0000256" key="4">
    <source>
        <dbReference type="ARBA" id="ARBA00022989"/>
    </source>
</evidence>
<evidence type="ECO:0000313" key="6">
    <source>
        <dbReference type="Ensembl" id="ENSCHIP00000008056.1"/>
    </source>
</evidence>
<reference evidence="6" key="2">
    <citation type="submission" date="2025-08" db="UniProtKB">
        <authorList>
            <consortium name="Ensembl"/>
        </authorList>
    </citation>
    <scope>IDENTIFICATION</scope>
</reference>
<dbReference type="Pfam" id="PF04241">
    <property type="entry name" value="DUF423"/>
    <property type="match status" value="1"/>
</dbReference>
<accession>A0A452E7Y0</accession>
<evidence type="ECO:0000256" key="3">
    <source>
        <dbReference type="ARBA" id="ARBA00022692"/>
    </source>
</evidence>
<dbReference type="EMBL" id="LWLT01000014">
    <property type="status" value="NOT_ANNOTATED_CDS"/>
    <property type="molecule type" value="Genomic_DNA"/>
</dbReference>
<dbReference type="Proteomes" id="UP000291000">
    <property type="component" value="Chromosome 13"/>
</dbReference>
<organism evidence="6 7">
    <name type="scientific">Capra hircus</name>
    <name type="common">Goat</name>
    <dbReference type="NCBI Taxonomy" id="9925"/>
    <lineage>
        <taxon>Eukaryota</taxon>
        <taxon>Metazoa</taxon>
        <taxon>Chordata</taxon>
        <taxon>Craniata</taxon>
        <taxon>Vertebrata</taxon>
        <taxon>Euteleostomi</taxon>
        <taxon>Mammalia</taxon>
        <taxon>Eutheria</taxon>
        <taxon>Laurasiatheria</taxon>
        <taxon>Artiodactyla</taxon>
        <taxon>Ruminantia</taxon>
        <taxon>Pecora</taxon>
        <taxon>Bovidae</taxon>
        <taxon>Caprinae</taxon>
        <taxon>Capra</taxon>
    </lineage>
</organism>
<name>A0A452E7Y0_CAPHI</name>
<dbReference type="GeneTree" id="ENSGT00940000169716"/>
<keyword evidence="4" id="KW-1133">Transmembrane helix</keyword>
<evidence type="ECO:0000313" key="7">
    <source>
        <dbReference type="Proteomes" id="UP000291000"/>
    </source>
</evidence>
<dbReference type="AlphaFoldDB" id="A0A452E7Y0"/>
<evidence type="ECO:0008006" key="8">
    <source>
        <dbReference type="Google" id="ProtNLM"/>
    </source>
</evidence>
<dbReference type="PANTHER" id="PTHR43461">
    <property type="entry name" value="TRANSMEMBRANE PROTEIN 256"/>
    <property type="match status" value="1"/>
</dbReference>
<protein>
    <recommendedName>
        <fullName evidence="8">Transmembrane protein 256</fullName>
    </recommendedName>
</protein>
<reference evidence="6 7" key="1">
    <citation type="submission" date="2016-04" db="EMBL/GenBank/DDBJ databases">
        <title>Polished mammalian reference genomes with single-molecule sequencing and chromosome conformation capture applied to the Capra hircus genome.</title>
        <authorList>
            <person name="Bickhart D.M."/>
            <person name="Koren S."/>
            <person name="Rosen B."/>
            <person name="Hastie A."/>
            <person name="Liachko I."/>
            <person name="Sullivan S.T."/>
            <person name="Burton J."/>
            <person name="Sayre B.L."/>
            <person name="Huson H.J."/>
            <person name="Lee J."/>
            <person name="Lam E."/>
            <person name="Kelley C.M."/>
            <person name="Hutchison J.L."/>
            <person name="Zhou Y."/>
            <person name="Sun J."/>
            <person name="Crisa A."/>
            <person name="Schwartz J.C."/>
            <person name="Hammond J.A."/>
            <person name="Schroeder S.G."/>
            <person name="Liu G.E."/>
            <person name="Dunham M."/>
            <person name="Shendure J."/>
            <person name="Sonstegard T.S."/>
            <person name="Phillippy A.M."/>
            <person name="Van Tassell C.P."/>
            <person name="Smith T.P."/>
        </authorList>
    </citation>
    <scope>NUCLEOTIDE SEQUENCE [LARGE SCALE GENOMIC DNA]</scope>
</reference>
<reference evidence="6" key="3">
    <citation type="submission" date="2025-09" db="UniProtKB">
        <authorList>
            <consortium name="Ensembl"/>
        </authorList>
    </citation>
    <scope>IDENTIFICATION</scope>
</reference>
<evidence type="ECO:0000256" key="1">
    <source>
        <dbReference type="ARBA" id="ARBA00004141"/>
    </source>
</evidence>
<dbReference type="Ensembl" id="ENSCHIT00000015808.1">
    <property type="protein sequence ID" value="ENSCHIP00000008056.1"/>
    <property type="gene ID" value="ENSCHIG00000011360.1"/>
</dbReference>
<dbReference type="PANTHER" id="PTHR43461:SF1">
    <property type="entry name" value="TRANSMEMBRANE PROTEIN 256"/>
    <property type="match status" value="1"/>
</dbReference>
<keyword evidence="5" id="KW-0472">Membrane</keyword>
<comment type="subcellular location">
    <subcellularLocation>
        <location evidence="1">Membrane</location>
        <topology evidence="1">Multi-pass membrane protein</topology>
    </subcellularLocation>
</comment>
<proteinExistence type="inferred from homology"/>
<dbReference type="Bgee" id="ENSCHIG00000011360">
    <property type="expression patterns" value="Expressed in thymus and 17 other cell types or tissues"/>
</dbReference>
<keyword evidence="3" id="KW-0812">Transmembrane</keyword>
<dbReference type="InterPro" id="IPR006696">
    <property type="entry name" value="DUF423"/>
</dbReference>